<dbReference type="STRING" id="33114.A0A2G2XG95"/>
<protein>
    <recommendedName>
        <fullName evidence="6">Stigma-specific STIG1-like protein 1</fullName>
    </recommendedName>
</protein>
<evidence type="ECO:0000313" key="5">
    <source>
        <dbReference type="Proteomes" id="UP000224567"/>
    </source>
</evidence>
<comment type="similarity">
    <text evidence="1">Belongs to the STIG1 family.</text>
</comment>
<gene>
    <name evidence="4" type="ORF">CQW23_04847</name>
</gene>
<evidence type="ECO:0000256" key="1">
    <source>
        <dbReference type="ARBA" id="ARBA00006010"/>
    </source>
</evidence>
<dbReference type="Proteomes" id="UP000224567">
    <property type="component" value="Unassembled WGS sequence"/>
</dbReference>
<dbReference type="OrthoDB" id="5421723at2759"/>
<keyword evidence="2 3" id="KW-0732">Signal</keyword>
<evidence type="ECO:0008006" key="6">
    <source>
        <dbReference type="Google" id="ProtNLM"/>
    </source>
</evidence>
<feature type="chain" id="PRO_5013807586" description="Stigma-specific STIG1-like protein 1" evidence="3">
    <location>
        <begin position="23"/>
        <end position="172"/>
    </location>
</feature>
<comment type="caution">
    <text evidence="4">The sequence shown here is derived from an EMBL/GenBank/DDBJ whole genome shotgun (WGS) entry which is preliminary data.</text>
</comment>
<feature type="signal peptide" evidence="3">
    <location>
        <begin position="1"/>
        <end position="22"/>
    </location>
</feature>
<dbReference type="AlphaFoldDB" id="A0A2G2XG95"/>
<dbReference type="PANTHER" id="PTHR33227:SF21">
    <property type="entry name" value="F12F1.21 PROTEIN"/>
    <property type="match status" value="1"/>
</dbReference>
<dbReference type="PANTHER" id="PTHR33227">
    <property type="entry name" value="STIGMA-SPECIFIC STIG1-LIKE PROTEIN 3"/>
    <property type="match status" value="1"/>
</dbReference>
<organism evidence="4 5">
    <name type="scientific">Capsicum baccatum</name>
    <name type="common">Peruvian pepper</name>
    <dbReference type="NCBI Taxonomy" id="33114"/>
    <lineage>
        <taxon>Eukaryota</taxon>
        <taxon>Viridiplantae</taxon>
        <taxon>Streptophyta</taxon>
        <taxon>Embryophyta</taxon>
        <taxon>Tracheophyta</taxon>
        <taxon>Spermatophyta</taxon>
        <taxon>Magnoliopsida</taxon>
        <taxon>eudicotyledons</taxon>
        <taxon>Gunneridae</taxon>
        <taxon>Pentapetalae</taxon>
        <taxon>asterids</taxon>
        <taxon>lamiids</taxon>
        <taxon>Solanales</taxon>
        <taxon>Solanaceae</taxon>
        <taxon>Solanoideae</taxon>
        <taxon>Capsiceae</taxon>
        <taxon>Capsicum</taxon>
    </lineage>
</organism>
<dbReference type="EMBL" id="MLFT02000002">
    <property type="protein sequence ID" value="PHT56361.1"/>
    <property type="molecule type" value="Genomic_DNA"/>
</dbReference>
<reference evidence="4 5" key="1">
    <citation type="journal article" date="2017" name="Genome Biol.">
        <title>New reference genome sequences of hot pepper reveal the massive evolution of plant disease-resistance genes by retroduplication.</title>
        <authorList>
            <person name="Kim S."/>
            <person name="Park J."/>
            <person name="Yeom S.I."/>
            <person name="Kim Y.M."/>
            <person name="Seo E."/>
            <person name="Kim K.T."/>
            <person name="Kim M.S."/>
            <person name="Lee J.M."/>
            <person name="Cheong K."/>
            <person name="Shin H.S."/>
            <person name="Kim S.B."/>
            <person name="Han K."/>
            <person name="Lee J."/>
            <person name="Park M."/>
            <person name="Lee H.A."/>
            <person name="Lee H.Y."/>
            <person name="Lee Y."/>
            <person name="Oh S."/>
            <person name="Lee J.H."/>
            <person name="Choi E."/>
            <person name="Choi E."/>
            <person name="Lee S.E."/>
            <person name="Jeon J."/>
            <person name="Kim H."/>
            <person name="Choi G."/>
            <person name="Song H."/>
            <person name="Lee J."/>
            <person name="Lee S.C."/>
            <person name="Kwon J.K."/>
            <person name="Lee H.Y."/>
            <person name="Koo N."/>
            <person name="Hong Y."/>
            <person name="Kim R.W."/>
            <person name="Kang W.H."/>
            <person name="Huh J.H."/>
            <person name="Kang B.C."/>
            <person name="Yang T.J."/>
            <person name="Lee Y.H."/>
            <person name="Bennetzen J.L."/>
            <person name="Choi D."/>
        </authorList>
    </citation>
    <scope>NUCLEOTIDE SEQUENCE [LARGE SCALE GENOMIC DNA]</scope>
    <source>
        <strain evidence="5">cv. PBC81</strain>
    </source>
</reference>
<reference evidence="5" key="2">
    <citation type="journal article" date="2017" name="J. Anim. Genet.">
        <title>Multiple reference genome sequences of hot pepper reveal the massive evolution of plant disease resistance genes by retroduplication.</title>
        <authorList>
            <person name="Kim S."/>
            <person name="Park J."/>
            <person name="Yeom S.-I."/>
            <person name="Kim Y.-M."/>
            <person name="Seo E."/>
            <person name="Kim K.-T."/>
            <person name="Kim M.-S."/>
            <person name="Lee J.M."/>
            <person name="Cheong K."/>
            <person name="Shin H.-S."/>
            <person name="Kim S.-B."/>
            <person name="Han K."/>
            <person name="Lee J."/>
            <person name="Park M."/>
            <person name="Lee H.-A."/>
            <person name="Lee H.-Y."/>
            <person name="Lee Y."/>
            <person name="Oh S."/>
            <person name="Lee J.H."/>
            <person name="Choi E."/>
            <person name="Choi E."/>
            <person name="Lee S.E."/>
            <person name="Jeon J."/>
            <person name="Kim H."/>
            <person name="Choi G."/>
            <person name="Song H."/>
            <person name="Lee J."/>
            <person name="Lee S.-C."/>
            <person name="Kwon J.-K."/>
            <person name="Lee H.-Y."/>
            <person name="Koo N."/>
            <person name="Hong Y."/>
            <person name="Kim R.W."/>
            <person name="Kang W.-H."/>
            <person name="Huh J.H."/>
            <person name="Kang B.-C."/>
            <person name="Yang T.-J."/>
            <person name="Lee Y.-H."/>
            <person name="Bennetzen J.L."/>
            <person name="Choi D."/>
        </authorList>
    </citation>
    <scope>NUCLEOTIDE SEQUENCE [LARGE SCALE GENOMIC DNA]</scope>
    <source>
        <strain evidence="5">cv. PBC81</strain>
    </source>
</reference>
<sequence length="172" mass="19102">MNCLKIFLLLAIIMVSATILSAASSVDKLEEEMPVIDDKNNEVDDMVESFEAPLNETDESSSSIRGASRFLLAHESPYYKSKIIKQRMTCNKNPRICRAKGSPGPFCCKKKCVNVFADRHNCGICGKKCRYNEICCRGKCVNTMFHKRHCGGCGNKCQKGSACVYGMCSYAN</sequence>
<evidence type="ECO:0000256" key="2">
    <source>
        <dbReference type="ARBA" id="ARBA00022729"/>
    </source>
</evidence>
<name>A0A2G2XG95_CAPBA</name>
<keyword evidence="5" id="KW-1185">Reference proteome</keyword>
<accession>A0A2G2XG95</accession>
<dbReference type="Pfam" id="PF04885">
    <property type="entry name" value="Stig1"/>
    <property type="match status" value="1"/>
</dbReference>
<proteinExistence type="inferred from homology"/>
<evidence type="ECO:0000313" key="4">
    <source>
        <dbReference type="EMBL" id="PHT56361.1"/>
    </source>
</evidence>
<dbReference type="InterPro" id="IPR006969">
    <property type="entry name" value="Stig-like"/>
</dbReference>
<evidence type="ECO:0000256" key="3">
    <source>
        <dbReference type="SAM" id="SignalP"/>
    </source>
</evidence>